<keyword evidence="1" id="KW-0812">Transmembrane</keyword>
<sequence length="196" mass="21837">MKQHADSSNVVIHFHETKKPHRYHRPPAHGGWGALGLSTRLTPMAVVCGVLLAGTLAVLGYLIWLTPPTIVTYSKRQRDDAGADLLAAPFELSQLIELAAQLSQALAEAELVTLKLSAAGESQRERWRSCQPLQLCRALVEGDLLHNQPVWSRYIRAAPWLWLFGLDAATAARLQELAHHPDFRSCQPFFELCDRS</sequence>
<evidence type="ECO:0000256" key="1">
    <source>
        <dbReference type="SAM" id="Phobius"/>
    </source>
</evidence>
<evidence type="ECO:0000313" key="3">
    <source>
        <dbReference type="Proteomes" id="UP000440578"/>
    </source>
</evidence>
<protein>
    <submittedName>
        <fullName evidence="2">Uncharacterized protein</fullName>
    </submittedName>
</protein>
<dbReference type="EMBL" id="VIIS01000274">
    <property type="protein sequence ID" value="KAF0311005.1"/>
    <property type="molecule type" value="Genomic_DNA"/>
</dbReference>
<organism evidence="2 3">
    <name type="scientific">Amphibalanus amphitrite</name>
    <name type="common">Striped barnacle</name>
    <name type="synonym">Balanus amphitrite</name>
    <dbReference type="NCBI Taxonomy" id="1232801"/>
    <lineage>
        <taxon>Eukaryota</taxon>
        <taxon>Metazoa</taxon>
        <taxon>Ecdysozoa</taxon>
        <taxon>Arthropoda</taxon>
        <taxon>Crustacea</taxon>
        <taxon>Multicrustacea</taxon>
        <taxon>Cirripedia</taxon>
        <taxon>Thoracica</taxon>
        <taxon>Thoracicalcarea</taxon>
        <taxon>Balanomorpha</taxon>
        <taxon>Balanoidea</taxon>
        <taxon>Balanidae</taxon>
        <taxon>Amphibalaninae</taxon>
        <taxon>Amphibalanus</taxon>
    </lineage>
</organism>
<proteinExistence type="predicted"/>
<keyword evidence="3" id="KW-1185">Reference proteome</keyword>
<name>A0A6A4WVW6_AMPAM</name>
<comment type="caution">
    <text evidence="2">The sequence shown here is derived from an EMBL/GenBank/DDBJ whole genome shotgun (WGS) entry which is preliminary data.</text>
</comment>
<accession>A0A6A4WVW6</accession>
<reference evidence="2 3" key="1">
    <citation type="submission" date="2019-07" db="EMBL/GenBank/DDBJ databases">
        <title>Draft genome assembly of a fouling barnacle, Amphibalanus amphitrite (Darwin, 1854): The first reference genome for Thecostraca.</title>
        <authorList>
            <person name="Kim W."/>
        </authorList>
    </citation>
    <scope>NUCLEOTIDE SEQUENCE [LARGE SCALE GENOMIC DNA]</scope>
    <source>
        <strain evidence="2">SNU_AA5</strain>
        <tissue evidence="2">Soma without cirri and trophi</tissue>
    </source>
</reference>
<keyword evidence="1" id="KW-0472">Membrane</keyword>
<keyword evidence="1" id="KW-1133">Transmembrane helix</keyword>
<evidence type="ECO:0000313" key="2">
    <source>
        <dbReference type="EMBL" id="KAF0311005.1"/>
    </source>
</evidence>
<dbReference type="AlphaFoldDB" id="A0A6A4WVW6"/>
<feature type="transmembrane region" description="Helical" evidence="1">
    <location>
        <begin position="44"/>
        <end position="66"/>
    </location>
</feature>
<dbReference type="Proteomes" id="UP000440578">
    <property type="component" value="Unassembled WGS sequence"/>
</dbReference>
<gene>
    <name evidence="2" type="ORF">FJT64_018160</name>
</gene>